<keyword evidence="3" id="KW-1185">Reference proteome</keyword>
<feature type="region of interest" description="Disordered" evidence="1">
    <location>
        <begin position="57"/>
        <end position="90"/>
    </location>
</feature>
<sequence>MGPTEMETVIKFLMSKLSEPDLAELDALLAGEGRAENLAEDSARGTRGAWLAMDAKTRHGVRKGRQQTAVGRSETYAEAAKTFPHMHRLG</sequence>
<dbReference type="AlphaFoldDB" id="A0A4Z0NKB7"/>
<reference evidence="2 3" key="1">
    <citation type="submission" date="2019-04" db="EMBL/GenBank/DDBJ databases">
        <authorList>
            <person name="Feng G."/>
            <person name="Zhu H."/>
        </authorList>
    </citation>
    <scope>NUCLEOTIDE SEQUENCE [LARGE SCALE GENOMIC DNA]</scope>
    <source>
        <strain evidence="2 3">6HR-1</strain>
    </source>
</reference>
<evidence type="ECO:0000313" key="2">
    <source>
        <dbReference type="EMBL" id="TGD96206.1"/>
    </source>
</evidence>
<evidence type="ECO:0000313" key="3">
    <source>
        <dbReference type="Proteomes" id="UP000297535"/>
    </source>
</evidence>
<evidence type="ECO:0000256" key="1">
    <source>
        <dbReference type="SAM" id="MobiDB-lite"/>
    </source>
</evidence>
<dbReference type="Proteomes" id="UP000297535">
    <property type="component" value="Unassembled WGS sequence"/>
</dbReference>
<dbReference type="RefSeq" id="WP_135417920.1">
    <property type="nucleotide sequence ID" value="NZ_SRLB01000021.1"/>
</dbReference>
<protein>
    <submittedName>
        <fullName evidence="2">Uncharacterized protein</fullName>
    </submittedName>
</protein>
<name>A0A4Z0NKB7_9HYPH</name>
<dbReference type="EMBL" id="SRLB01000021">
    <property type="protein sequence ID" value="TGD96206.1"/>
    <property type="molecule type" value="Genomic_DNA"/>
</dbReference>
<organism evidence="2 3">
    <name type="scientific">Methylobacterium nonmethylotrophicum</name>
    <dbReference type="NCBI Taxonomy" id="1141884"/>
    <lineage>
        <taxon>Bacteria</taxon>
        <taxon>Pseudomonadati</taxon>
        <taxon>Pseudomonadota</taxon>
        <taxon>Alphaproteobacteria</taxon>
        <taxon>Hyphomicrobiales</taxon>
        <taxon>Methylobacteriaceae</taxon>
        <taxon>Methylobacterium</taxon>
    </lineage>
</organism>
<proteinExistence type="predicted"/>
<comment type="caution">
    <text evidence="2">The sequence shown here is derived from an EMBL/GenBank/DDBJ whole genome shotgun (WGS) entry which is preliminary data.</text>
</comment>
<gene>
    <name evidence="2" type="ORF">EU555_24960</name>
</gene>
<accession>A0A4Z0NKB7</accession>